<sequence>MPASSPAAADGAPWRSASAIVADAVSGYHVLKVVGYSRTKDVANGMAIKSRPFLVGGCKWHVEYMPNGDNEKSIDFISLFLFLDDNVEEAVKASAKFSLLDQDGKLVPSYTYNTVPINFSEKRNWGYSKFIKREVLEKSEHLKDDSFTVRFDVTVMKDIHTQGTPIIVVPPSDMHRHFGDLLLSKEGADVKFQVRKKTISVHRSVLAARSPVFKKMLLGPMKEGTTTSVIPIDDMEAEVFRALLTFMYTDELPDKKEQEESEMVQHLLVAADRYNLERLKLICEDKLCKHIDTGSAAAILALAEKHSCHGLKEACFDFLSASTALKAVMENVGFEYLTKNCPTVLKELVSKGISG</sequence>
<dbReference type="CDD" id="cd18280">
    <property type="entry name" value="BTB_POZ_BPM_plant"/>
    <property type="match status" value="1"/>
</dbReference>
<accession>A0A3L6SCK1</accession>
<proteinExistence type="inferred from homology"/>
<feature type="domain" description="MATH" evidence="4">
    <location>
        <begin position="26"/>
        <end position="153"/>
    </location>
</feature>
<evidence type="ECO:0000313" key="6">
    <source>
        <dbReference type="Proteomes" id="UP000275267"/>
    </source>
</evidence>
<evidence type="ECO:0000259" key="4">
    <source>
        <dbReference type="PROSITE" id="PS50144"/>
    </source>
</evidence>
<dbReference type="PROSITE" id="PS50097">
    <property type="entry name" value="BTB"/>
    <property type="match status" value="1"/>
</dbReference>
<dbReference type="InterPro" id="IPR002083">
    <property type="entry name" value="MATH/TRAF_dom"/>
</dbReference>
<dbReference type="PROSITE" id="PS50144">
    <property type="entry name" value="MATH"/>
    <property type="match status" value="1"/>
</dbReference>
<comment type="pathway">
    <text evidence="1">Protein modification; protein ubiquitination.</text>
</comment>
<dbReference type="PANTHER" id="PTHR26379">
    <property type="entry name" value="BTB/POZ AND MATH DOMAIN-CONTAINING PROTEIN 1"/>
    <property type="match status" value="1"/>
</dbReference>
<dbReference type="OrthoDB" id="673902at2759"/>
<name>A0A3L6SCK1_PANMI</name>
<dbReference type="InterPro" id="IPR056423">
    <property type="entry name" value="BACK_BPM_SPOP"/>
</dbReference>
<protein>
    <recommendedName>
        <fullName evidence="7">BTB/POZ and MATH domain-containing protein 2-like</fullName>
    </recommendedName>
</protein>
<gene>
    <name evidence="5" type="ORF">C2845_PM02G13030</name>
</gene>
<dbReference type="Gene3D" id="1.25.40.420">
    <property type="match status" value="1"/>
</dbReference>
<reference evidence="6" key="1">
    <citation type="journal article" date="2019" name="Nat. Commun.">
        <title>The genome of broomcorn millet.</title>
        <authorList>
            <person name="Zou C."/>
            <person name="Miki D."/>
            <person name="Li D."/>
            <person name="Tang Q."/>
            <person name="Xiao L."/>
            <person name="Rajput S."/>
            <person name="Deng P."/>
            <person name="Jia W."/>
            <person name="Huang R."/>
            <person name="Zhang M."/>
            <person name="Sun Y."/>
            <person name="Hu J."/>
            <person name="Fu X."/>
            <person name="Schnable P.S."/>
            <person name="Li F."/>
            <person name="Zhang H."/>
            <person name="Feng B."/>
            <person name="Zhu X."/>
            <person name="Liu R."/>
            <person name="Schnable J.C."/>
            <person name="Zhu J.-K."/>
            <person name="Zhang H."/>
        </authorList>
    </citation>
    <scope>NUCLEOTIDE SEQUENCE [LARGE SCALE GENOMIC DNA]</scope>
</reference>
<dbReference type="Pfam" id="PF00651">
    <property type="entry name" value="BTB"/>
    <property type="match status" value="1"/>
</dbReference>
<organism evidence="5 6">
    <name type="scientific">Panicum miliaceum</name>
    <name type="common">Proso millet</name>
    <name type="synonym">Broomcorn millet</name>
    <dbReference type="NCBI Taxonomy" id="4540"/>
    <lineage>
        <taxon>Eukaryota</taxon>
        <taxon>Viridiplantae</taxon>
        <taxon>Streptophyta</taxon>
        <taxon>Embryophyta</taxon>
        <taxon>Tracheophyta</taxon>
        <taxon>Spermatophyta</taxon>
        <taxon>Magnoliopsida</taxon>
        <taxon>Liliopsida</taxon>
        <taxon>Poales</taxon>
        <taxon>Poaceae</taxon>
        <taxon>PACMAD clade</taxon>
        <taxon>Panicoideae</taxon>
        <taxon>Panicodae</taxon>
        <taxon>Paniceae</taxon>
        <taxon>Panicinae</taxon>
        <taxon>Panicum</taxon>
        <taxon>Panicum sect. Panicum</taxon>
    </lineage>
</organism>
<comment type="caution">
    <text evidence="5">The sequence shown here is derived from an EMBL/GenBank/DDBJ whole genome shotgun (WGS) entry which is preliminary data.</text>
</comment>
<feature type="domain" description="BTB" evidence="3">
    <location>
        <begin position="188"/>
        <end position="256"/>
    </location>
</feature>
<dbReference type="Gene3D" id="2.60.210.10">
    <property type="entry name" value="Apoptosis, Tumor Necrosis Factor Receptor Associated Protein 2, Chain A"/>
    <property type="match status" value="1"/>
</dbReference>
<dbReference type="SMART" id="SM00225">
    <property type="entry name" value="BTB"/>
    <property type="match status" value="1"/>
</dbReference>
<dbReference type="SUPFAM" id="SSF54695">
    <property type="entry name" value="POZ domain"/>
    <property type="match status" value="1"/>
</dbReference>
<dbReference type="Pfam" id="PF24570">
    <property type="entry name" value="BACK_BPM_SPOP"/>
    <property type="match status" value="1"/>
</dbReference>
<dbReference type="InterPro" id="IPR011333">
    <property type="entry name" value="SKP1/BTB/POZ_sf"/>
</dbReference>
<evidence type="ECO:0000259" key="3">
    <source>
        <dbReference type="PROSITE" id="PS50097"/>
    </source>
</evidence>
<dbReference type="PANTHER" id="PTHR26379:SF498">
    <property type="entry name" value="OS10G0425700 PROTEIN"/>
    <property type="match status" value="1"/>
</dbReference>
<dbReference type="AlphaFoldDB" id="A0A3L6SCK1"/>
<evidence type="ECO:0000313" key="5">
    <source>
        <dbReference type="EMBL" id="RLN18681.1"/>
    </source>
</evidence>
<dbReference type="Gene3D" id="3.30.710.10">
    <property type="entry name" value="Potassium Channel Kv1.1, Chain A"/>
    <property type="match status" value="1"/>
</dbReference>
<evidence type="ECO:0008006" key="7">
    <source>
        <dbReference type="Google" id="ProtNLM"/>
    </source>
</evidence>
<dbReference type="Proteomes" id="UP000275267">
    <property type="component" value="Unassembled WGS sequence"/>
</dbReference>
<dbReference type="CDD" id="cd00121">
    <property type="entry name" value="MATH"/>
    <property type="match status" value="1"/>
</dbReference>
<dbReference type="InterPro" id="IPR008974">
    <property type="entry name" value="TRAF-like"/>
</dbReference>
<dbReference type="EMBL" id="PQIB02000005">
    <property type="protein sequence ID" value="RLN18681.1"/>
    <property type="molecule type" value="Genomic_DNA"/>
</dbReference>
<keyword evidence="6" id="KW-1185">Reference proteome</keyword>
<dbReference type="Pfam" id="PF22486">
    <property type="entry name" value="MATH_2"/>
    <property type="match status" value="1"/>
</dbReference>
<dbReference type="InterPro" id="IPR000210">
    <property type="entry name" value="BTB/POZ_dom"/>
</dbReference>
<dbReference type="SMART" id="SM00061">
    <property type="entry name" value="MATH"/>
    <property type="match status" value="1"/>
</dbReference>
<dbReference type="InterPro" id="IPR045005">
    <property type="entry name" value="BPM1-6"/>
</dbReference>
<evidence type="ECO:0000256" key="2">
    <source>
        <dbReference type="ARBA" id="ARBA00010846"/>
    </source>
</evidence>
<dbReference type="STRING" id="4540.A0A3L6SCK1"/>
<dbReference type="SUPFAM" id="SSF49599">
    <property type="entry name" value="TRAF domain-like"/>
    <property type="match status" value="1"/>
</dbReference>
<comment type="similarity">
    <text evidence="2">Belongs to the Tdpoz family.</text>
</comment>
<dbReference type="GO" id="GO:0016567">
    <property type="term" value="P:protein ubiquitination"/>
    <property type="evidence" value="ECO:0007669"/>
    <property type="project" value="InterPro"/>
</dbReference>
<evidence type="ECO:0000256" key="1">
    <source>
        <dbReference type="ARBA" id="ARBA00004906"/>
    </source>
</evidence>